<sequence>MFESMTIKDGRTYEAMVLGLLKVLEQRNDPAHSPAQLFSIHIQLAVQGDFEMLWYGRQMGESTGTFNSLVRIAVVSSGDKTGTELALGLIRDMVAIGMVNINLSSHYSILRAIIGDFQSVITSRVYPYWDEKKALKLKSREERKSSKSVANPAVLDMVITHLESLPKLPPLEDPEDAFFFRSAMSAALLCADANTGLRTYNLVEKQSNSSFLGEKRAPFYSTFLMTLATADVPFPLLYHYYNEIVPERLRPKSHVYHTLFNAVIGTNTPDPGIISKLYEDMRRHGVELTRPLARTLFTALASAEKPEDLKANLEIMLDVLHWIKVFNLAFSPISITQVIRVYCLNEKLQDAWNFLETYEKINCHPSFSALLHVLLLAANHMDQYKVVKLFEMLAKYGYSMNEKRRIGFYHTACLSLSDRRHVDDLFKTCVFSTNNAKSMKGLILNLNITRQQRGWIPSRAMVHGTLQGCHEDNQRTRDAQRTRTTVKKKTWKAETHINFIFQMVIYRGIALLELFASFPGFRAVFSITIMKRKPNYSQSQFLQTNHKSKKSKSSSKSRPKLKKTSPHFFMI</sequence>
<organism evidence="3 4">
    <name type="scientific">Desmophyllum pertusum</name>
    <dbReference type="NCBI Taxonomy" id="174260"/>
    <lineage>
        <taxon>Eukaryota</taxon>
        <taxon>Metazoa</taxon>
        <taxon>Cnidaria</taxon>
        <taxon>Anthozoa</taxon>
        <taxon>Hexacorallia</taxon>
        <taxon>Scleractinia</taxon>
        <taxon>Caryophylliina</taxon>
        <taxon>Caryophylliidae</taxon>
        <taxon>Desmophyllum</taxon>
    </lineage>
</organism>
<protein>
    <submittedName>
        <fullName evidence="3">Pentatricopeptide repeat</fullName>
    </submittedName>
</protein>
<gene>
    <name evidence="3" type="primary">PTCD3</name>
    <name evidence="3" type="ORF">OS493_012193</name>
</gene>
<evidence type="ECO:0000313" key="3">
    <source>
        <dbReference type="EMBL" id="KAJ7392522.1"/>
    </source>
</evidence>
<keyword evidence="2" id="KW-0472">Membrane</keyword>
<dbReference type="GO" id="GO:0043024">
    <property type="term" value="F:ribosomal small subunit binding"/>
    <property type="evidence" value="ECO:0007669"/>
    <property type="project" value="InterPro"/>
</dbReference>
<dbReference type="PANTHER" id="PTHR16276">
    <property type="entry name" value="PENTATRICOPEPTIDE REPEAT DOMAIN-CONTAINING PROTEIN 3"/>
    <property type="match status" value="1"/>
</dbReference>
<dbReference type="AlphaFoldDB" id="A0A9X0A356"/>
<name>A0A9X0A356_9CNID</name>
<keyword evidence="2" id="KW-0812">Transmembrane</keyword>
<evidence type="ECO:0000256" key="2">
    <source>
        <dbReference type="SAM" id="Phobius"/>
    </source>
</evidence>
<reference evidence="3" key="1">
    <citation type="submission" date="2023-01" db="EMBL/GenBank/DDBJ databases">
        <title>Genome assembly of the deep-sea coral Lophelia pertusa.</title>
        <authorList>
            <person name="Herrera S."/>
            <person name="Cordes E."/>
        </authorList>
    </citation>
    <scope>NUCLEOTIDE SEQUENCE</scope>
    <source>
        <strain evidence="3">USNM1676648</strain>
        <tissue evidence="3">Polyp</tissue>
    </source>
</reference>
<dbReference type="Gene3D" id="1.25.40.10">
    <property type="entry name" value="Tetratricopeptide repeat domain"/>
    <property type="match status" value="1"/>
</dbReference>
<feature type="transmembrane region" description="Helical" evidence="2">
    <location>
        <begin position="504"/>
        <end position="525"/>
    </location>
</feature>
<dbReference type="GO" id="GO:0019843">
    <property type="term" value="F:rRNA binding"/>
    <property type="evidence" value="ECO:0007669"/>
    <property type="project" value="InterPro"/>
</dbReference>
<feature type="compositionally biased region" description="Basic residues" evidence="1">
    <location>
        <begin position="546"/>
        <end position="565"/>
    </location>
</feature>
<dbReference type="PANTHER" id="PTHR16276:SF1">
    <property type="entry name" value="SMALL RIBOSOMAL SUBUNIT PROTEIN MS39"/>
    <property type="match status" value="1"/>
</dbReference>
<dbReference type="InterPro" id="IPR011990">
    <property type="entry name" value="TPR-like_helical_dom_sf"/>
</dbReference>
<evidence type="ECO:0000313" key="4">
    <source>
        <dbReference type="Proteomes" id="UP001163046"/>
    </source>
</evidence>
<dbReference type="GO" id="GO:0032543">
    <property type="term" value="P:mitochondrial translation"/>
    <property type="evidence" value="ECO:0007669"/>
    <property type="project" value="InterPro"/>
</dbReference>
<dbReference type="OrthoDB" id="6021531at2759"/>
<comment type="caution">
    <text evidence="3">The sequence shown here is derived from an EMBL/GenBank/DDBJ whole genome shotgun (WGS) entry which is preliminary data.</text>
</comment>
<dbReference type="InterPro" id="IPR037387">
    <property type="entry name" value="PTCD3"/>
</dbReference>
<keyword evidence="4" id="KW-1185">Reference proteome</keyword>
<proteinExistence type="predicted"/>
<feature type="region of interest" description="Disordered" evidence="1">
    <location>
        <begin position="538"/>
        <end position="571"/>
    </location>
</feature>
<dbReference type="GO" id="GO:0005739">
    <property type="term" value="C:mitochondrion"/>
    <property type="evidence" value="ECO:0007669"/>
    <property type="project" value="InterPro"/>
</dbReference>
<accession>A0A9X0A356</accession>
<dbReference type="Proteomes" id="UP001163046">
    <property type="component" value="Unassembled WGS sequence"/>
</dbReference>
<keyword evidence="2" id="KW-1133">Transmembrane helix</keyword>
<dbReference type="EMBL" id="MU825401">
    <property type="protein sequence ID" value="KAJ7392522.1"/>
    <property type="molecule type" value="Genomic_DNA"/>
</dbReference>
<evidence type="ECO:0000256" key="1">
    <source>
        <dbReference type="SAM" id="MobiDB-lite"/>
    </source>
</evidence>